<evidence type="ECO:0000256" key="4">
    <source>
        <dbReference type="ARBA" id="ARBA00009236"/>
    </source>
</evidence>
<dbReference type="InterPro" id="IPR004429">
    <property type="entry name" value="Isopropylmalate_DH"/>
</dbReference>
<comment type="similarity">
    <text evidence="4">Belongs to the class-V pyridoxal-phosphate-dependent aminotransferase family.</text>
</comment>
<evidence type="ECO:0000256" key="14">
    <source>
        <dbReference type="ARBA" id="ARBA00023027"/>
    </source>
</evidence>
<keyword evidence="7 17" id="KW-0432">Leucine biosynthesis</keyword>
<evidence type="ECO:0000256" key="11">
    <source>
        <dbReference type="ARBA" id="ARBA00022842"/>
    </source>
</evidence>
<keyword evidence="20" id="KW-1185">Reference proteome</keyword>
<evidence type="ECO:0000256" key="12">
    <source>
        <dbReference type="ARBA" id="ARBA00022898"/>
    </source>
</evidence>
<comment type="pathway">
    <text evidence="17">Amino-acid biosynthesis; L-leucine biosynthesis; L-leucine from 3-methyl-2-oxobutanoate: step 3/4.</text>
</comment>
<accession>A0AAE0W9C8</accession>
<dbReference type="FunFam" id="3.40.640.10:FF:000054">
    <property type="entry name" value="Serine--glyoxylate aminotransferase"/>
    <property type="match status" value="1"/>
</dbReference>
<evidence type="ECO:0000256" key="9">
    <source>
        <dbReference type="ARBA" id="ARBA00022605"/>
    </source>
</evidence>
<comment type="similarity">
    <text evidence="3">Belongs to the isocitrate and isopropylmalate dehydrogenases family.</text>
</comment>
<dbReference type="Pfam" id="PF00180">
    <property type="entry name" value="Iso_dh"/>
    <property type="match status" value="1"/>
</dbReference>
<keyword evidence="14 17" id="KW-0520">NAD</keyword>
<evidence type="ECO:0000256" key="16">
    <source>
        <dbReference type="ARBA" id="ARBA00023304"/>
    </source>
</evidence>
<dbReference type="Gene3D" id="3.90.1150.10">
    <property type="entry name" value="Aspartate Aminotransferase, domain 1"/>
    <property type="match status" value="1"/>
</dbReference>
<evidence type="ECO:0000256" key="6">
    <source>
        <dbReference type="ARBA" id="ARBA00013101"/>
    </source>
</evidence>
<dbReference type="HAMAP" id="MF_01033">
    <property type="entry name" value="LeuB_type1"/>
    <property type="match status" value="1"/>
</dbReference>
<dbReference type="Gene3D" id="3.40.718.10">
    <property type="entry name" value="Isopropylmalate Dehydrogenase"/>
    <property type="match status" value="1"/>
</dbReference>
<dbReference type="GO" id="GO:0051287">
    <property type="term" value="F:NAD binding"/>
    <property type="evidence" value="ECO:0007669"/>
    <property type="project" value="InterPro"/>
</dbReference>
<comment type="cofactor">
    <cofactor evidence="1">
        <name>pyridoxal 5'-phosphate</name>
        <dbReference type="ChEBI" id="CHEBI:597326"/>
    </cofactor>
</comment>
<organism evidence="19 20">
    <name type="scientific">Potamilus streckersoni</name>
    <dbReference type="NCBI Taxonomy" id="2493646"/>
    <lineage>
        <taxon>Eukaryota</taxon>
        <taxon>Metazoa</taxon>
        <taxon>Spiralia</taxon>
        <taxon>Lophotrochozoa</taxon>
        <taxon>Mollusca</taxon>
        <taxon>Bivalvia</taxon>
        <taxon>Autobranchia</taxon>
        <taxon>Heteroconchia</taxon>
        <taxon>Palaeoheterodonta</taxon>
        <taxon>Unionida</taxon>
        <taxon>Unionoidea</taxon>
        <taxon>Unionidae</taxon>
        <taxon>Ambleminae</taxon>
        <taxon>Lampsilini</taxon>
        <taxon>Potamilus</taxon>
    </lineage>
</organism>
<reference evidence="19" key="2">
    <citation type="journal article" date="2021" name="Genome Biol. Evol.">
        <title>Developing a high-quality reference genome for a parasitic bivalve with doubly uniparental inheritance (Bivalvia: Unionida).</title>
        <authorList>
            <person name="Smith C.H."/>
        </authorList>
    </citation>
    <scope>NUCLEOTIDE SEQUENCE</scope>
    <source>
        <strain evidence="19">CHS0354</strain>
        <tissue evidence="19">Mantle</tissue>
    </source>
</reference>
<dbReference type="InterPro" id="IPR000192">
    <property type="entry name" value="Aminotrans_V_dom"/>
</dbReference>
<feature type="domain" description="Isopropylmalate dehydrogenase-like" evidence="18">
    <location>
        <begin position="4"/>
        <end position="348"/>
    </location>
</feature>
<dbReference type="PROSITE" id="PS00470">
    <property type="entry name" value="IDH_IMDH"/>
    <property type="match status" value="1"/>
</dbReference>
<evidence type="ECO:0000256" key="10">
    <source>
        <dbReference type="ARBA" id="ARBA00022723"/>
    </source>
</evidence>
<sequence>MNANIAVLEGDGIGPEVTAQSIKVLQAIGKRFGHQFMFVNGLVGAAAIRQVSDPFPEATETLCRRSDAILFGAVGDPEFDSNPKAKIRPEQGLLRMRQVLGLYNNIRPIMTFSEILEASPLKRERIEGVDFIVVRELTGGIYFGKPQGRSENGELAFDSCAYSKYEIARSLIYAFTLAQKRQKRLTVVDKANVLATSRLWREVAHDMSKNYAEVELSFLFVDNAAMQLILNPKQFDVIVTENMFGDILTDEASVITGSLGILPSASIGDSLALYEPIHGSYPQASGKNIANPLGSILSAEMMLSYSFNLMKEAACVRAGVQASLKAGKTTADINASKPVGTSEVGDFISNYILNSLFTPGPTPVPERVTLKMSEPIIHHRNPEFVEILTRVHQSLKYLFRTNRPVVVFTCSGTGGVEATMVSMFSYGDKIIAVNGGKFGERWFDMAKKYTGNAVEVKVEWGKSIQPEEMKKVLEAHPDAKGVYFTHSETSTGTATDVKAISEIIQKHSSALVCVDGITAIGAHEFHFDEWGVDVCVTGSQKGLMMPPGLALVAVSEQAEKAMEKATLPAYYLSLKKAIKAQAKEDTPFTPAVTLIIGLDEALQMIKVEGIENVWKRHQRLAHACRTGCEALGMKLFSNSPSLAVTPVWLPSGVEWKSFNKILKQDMGITVAAGQDDFLGKIFRISHLGFYDELDMLTVVGALEFTLKKINHPFTVGSGVAAVQKAFLN</sequence>
<keyword evidence="8" id="KW-0816">Tricarboxylic acid cycle</keyword>
<keyword evidence="15" id="KW-0464">Manganese</keyword>
<keyword evidence="9" id="KW-0028">Amino-acid biosynthesis</keyword>
<dbReference type="GO" id="GO:0000287">
    <property type="term" value="F:magnesium ion binding"/>
    <property type="evidence" value="ECO:0007669"/>
    <property type="project" value="InterPro"/>
</dbReference>
<dbReference type="InterPro" id="IPR015421">
    <property type="entry name" value="PyrdxlP-dep_Trfase_major"/>
</dbReference>
<dbReference type="SUPFAM" id="SSF53383">
    <property type="entry name" value="PLP-dependent transferases"/>
    <property type="match status" value="1"/>
</dbReference>
<dbReference type="NCBIfam" id="TIGR00169">
    <property type="entry name" value="leuB"/>
    <property type="match status" value="1"/>
</dbReference>
<evidence type="ECO:0000256" key="7">
    <source>
        <dbReference type="ARBA" id="ARBA00022430"/>
    </source>
</evidence>
<comment type="caution">
    <text evidence="19">The sequence shown here is derived from an EMBL/GenBank/DDBJ whole genome shotgun (WGS) entry which is preliminary data.</text>
</comment>
<keyword evidence="11" id="KW-0460">Magnesium</keyword>
<dbReference type="SUPFAM" id="SSF53659">
    <property type="entry name" value="Isocitrate/Isopropylmalate dehydrogenase-like"/>
    <property type="match status" value="1"/>
</dbReference>
<dbReference type="GO" id="GO:0005829">
    <property type="term" value="C:cytosol"/>
    <property type="evidence" value="ECO:0007669"/>
    <property type="project" value="TreeGrafter"/>
</dbReference>
<dbReference type="GO" id="GO:0006099">
    <property type="term" value="P:tricarboxylic acid cycle"/>
    <property type="evidence" value="ECO:0007669"/>
    <property type="project" value="UniProtKB-KW"/>
</dbReference>
<evidence type="ECO:0000256" key="1">
    <source>
        <dbReference type="ARBA" id="ARBA00001933"/>
    </source>
</evidence>
<evidence type="ECO:0000256" key="13">
    <source>
        <dbReference type="ARBA" id="ARBA00023002"/>
    </source>
</evidence>
<evidence type="ECO:0000259" key="18">
    <source>
        <dbReference type="SMART" id="SM01329"/>
    </source>
</evidence>
<evidence type="ECO:0000313" key="20">
    <source>
        <dbReference type="Proteomes" id="UP001195483"/>
    </source>
</evidence>
<dbReference type="PANTHER" id="PTHR42979:SF1">
    <property type="entry name" value="3-ISOPROPYLMALATE DEHYDROGENASE"/>
    <property type="match status" value="1"/>
</dbReference>
<keyword evidence="16 17" id="KW-0100">Branched-chain amino acid biosynthesis</keyword>
<comment type="cofactor">
    <cofactor evidence="2">
        <name>Mn(2+)</name>
        <dbReference type="ChEBI" id="CHEBI:29035"/>
    </cofactor>
</comment>
<dbReference type="EMBL" id="JAEAOA010000085">
    <property type="protein sequence ID" value="KAK3605040.1"/>
    <property type="molecule type" value="Genomic_DNA"/>
</dbReference>
<dbReference type="InterPro" id="IPR015422">
    <property type="entry name" value="PyrdxlP-dep_Trfase_small"/>
</dbReference>
<comment type="cofactor">
    <cofactor evidence="17">
        <name>Mg(2+)</name>
        <dbReference type="ChEBI" id="CHEBI:18420"/>
    </cofactor>
    <cofactor evidence="17">
        <name>Mn(2+)</name>
        <dbReference type="ChEBI" id="CHEBI:29035"/>
    </cofactor>
    <text evidence="17">Binds 1 Mg(2+) or Mn(2+) ion per subunit.</text>
</comment>
<evidence type="ECO:0000256" key="15">
    <source>
        <dbReference type="ARBA" id="ARBA00023211"/>
    </source>
</evidence>
<evidence type="ECO:0000256" key="2">
    <source>
        <dbReference type="ARBA" id="ARBA00001936"/>
    </source>
</evidence>
<evidence type="ECO:0000256" key="3">
    <source>
        <dbReference type="ARBA" id="ARBA00007769"/>
    </source>
</evidence>
<keyword evidence="13" id="KW-0560">Oxidoreductase</keyword>
<dbReference type="Gene3D" id="3.40.640.10">
    <property type="entry name" value="Type I PLP-dependent aspartate aminotransferase-like (Major domain)"/>
    <property type="match status" value="1"/>
</dbReference>
<dbReference type="AlphaFoldDB" id="A0AAE0W9C8"/>
<comment type="function">
    <text evidence="17">Catalyzes the oxidation of 3-carboxy-2-hydroxy-4-methylpentanoate (3-isopropylmalate) to 3-carboxy-4-methyl-2-oxopentanoate. The product decarboxylates to 4-methyl-2 oxopentanoate.</text>
</comment>
<evidence type="ECO:0000256" key="17">
    <source>
        <dbReference type="RuleBase" id="RU004445"/>
    </source>
</evidence>
<reference evidence="19" key="1">
    <citation type="journal article" date="2021" name="Genome Biol. Evol.">
        <title>A High-Quality Reference Genome for a Parasitic Bivalve with Doubly Uniparental Inheritance (Bivalvia: Unionida).</title>
        <authorList>
            <person name="Smith C.H."/>
        </authorList>
    </citation>
    <scope>NUCLEOTIDE SEQUENCE</scope>
    <source>
        <strain evidence="19">CHS0354</strain>
    </source>
</reference>
<dbReference type="GO" id="GO:0003862">
    <property type="term" value="F:3-isopropylmalate dehydrogenase activity"/>
    <property type="evidence" value="ECO:0007669"/>
    <property type="project" value="UniProtKB-EC"/>
</dbReference>
<evidence type="ECO:0000256" key="5">
    <source>
        <dbReference type="ARBA" id="ARBA00011738"/>
    </source>
</evidence>
<comment type="subunit">
    <text evidence="5 17">Homodimer.</text>
</comment>
<dbReference type="InterPro" id="IPR019818">
    <property type="entry name" value="IsoCit/isopropylmalate_DH_CS"/>
</dbReference>
<proteinExistence type="inferred from homology"/>
<keyword evidence="12" id="KW-0663">Pyridoxal phosphate</keyword>
<dbReference type="EC" id="1.1.1.85" evidence="6 17"/>
<evidence type="ECO:0000313" key="19">
    <source>
        <dbReference type="EMBL" id="KAK3605040.1"/>
    </source>
</evidence>
<keyword evidence="10 17" id="KW-0479">Metal-binding</keyword>
<name>A0AAE0W9C8_9BIVA</name>
<dbReference type="PANTHER" id="PTHR42979">
    <property type="entry name" value="3-ISOPROPYLMALATE DEHYDROGENASE"/>
    <property type="match status" value="1"/>
</dbReference>
<dbReference type="InterPro" id="IPR015424">
    <property type="entry name" value="PyrdxlP-dep_Trfase"/>
</dbReference>
<evidence type="ECO:0000256" key="8">
    <source>
        <dbReference type="ARBA" id="ARBA00022532"/>
    </source>
</evidence>
<protein>
    <recommendedName>
        <fullName evidence="6 17">3-isopropylmalate dehydrogenase</fullName>
        <ecNumber evidence="6 17">1.1.1.85</ecNumber>
    </recommendedName>
</protein>
<comment type="catalytic activity">
    <reaction evidence="17">
        <text>(2R,3S)-3-isopropylmalate + NAD(+) = 4-methyl-2-oxopentanoate + CO2 + NADH</text>
        <dbReference type="Rhea" id="RHEA:32271"/>
        <dbReference type="ChEBI" id="CHEBI:16526"/>
        <dbReference type="ChEBI" id="CHEBI:17865"/>
        <dbReference type="ChEBI" id="CHEBI:35121"/>
        <dbReference type="ChEBI" id="CHEBI:57540"/>
        <dbReference type="ChEBI" id="CHEBI:57945"/>
        <dbReference type="EC" id="1.1.1.85"/>
    </reaction>
</comment>
<dbReference type="SMART" id="SM01329">
    <property type="entry name" value="Iso_dh"/>
    <property type="match status" value="1"/>
</dbReference>
<dbReference type="GO" id="GO:0009098">
    <property type="term" value="P:L-leucine biosynthetic process"/>
    <property type="evidence" value="ECO:0007669"/>
    <property type="project" value="UniProtKB-KW"/>
</dbReference>
<dbReference type="FunFam" id="3.40.718.10:FF:000006">
    <property type="entry name" value="3-isopropylmalate dehydrogenase"/>
    <property type="match status" value="1"/>
</dbReference>
<dbReference type="Pfam" id="PF00266">
    <property type="entry name" value="Aminotran_5"/>
    <property type="match status" value="1"/>
</dbReference>
<gene>
    <name evidence="19" type="ORF">CHS0354_000706</name>
</gene>
<dbReference type="InterPro" id="IPR024084">
    <property type="entry name" value="IsoPropMal-DH-like_dom"/>
</dbReference>
<dbReference type="Proteomes" id="UP001195483">
    <property type="component" value="Unassembled WGS sequence"/>
</dbReference>
<reference evidence="19" key="3">
    <citation type="submission" date="2023-05" db="EMBL/GenBank/DDBJ databases">
        <authorList>
            <person name="Smith C.H."/>
        </authorList>
    </citation>
    <scope>NUCLEOTIDE SEQUENCE</scope>
    <source>
        <strain evidence="19">CHS0354</strain>
        <tissue evidence="19">Mantle</tissue>
    </source>
</reference>